<dbReference type="SUPFAM" id="SSF54001">
    <property type="entry name" value="Cysteine proteinases"/>
    <property type="match status" value="1"/>
</dbReference>
<evidence type="ECO:0000313" key="3">
    <source>
        <dbReference type="Proteomes" id="UP000050326"/>
    </source>
</evidence>
<dbReference type="Pfam" id="PF13529">
    <property type="entry name" value="Peptidase_C39_2"/>
    <property type="match status" value="1"/>
</dbReference>
<name>A0A0P8YEP4_9CLOT</name>
<dbReference type="InterPro" id="IPR039564">
    <property type="entry name" value="Peptidase_C39-like"/>
</dbReference>
<dbReference type="Proteomes" id="UP000050326">
    <property type="component" value="Unassembled WGS sequence"/>
</dbReference>
<dbReference type="CDD" id="cd02549">
    <property type="entry name" value="Peptidase_C39A"/>
    <property type="match status" value="1"/>
</dbReference>
<dbReference type="PANTHER" id="PTHR37806:SF1">
    <property type="entry name" value="PEPTIDASE C39-LIKE DOMAIN-CONTAINING PROTEIN"/>
    <property type="match status" value="1"/>
</dbReference>
<sequence length="240" mass="26348">MKNKTADVSGNCDPPLGLERIKISAAIIILLLQLLLNLPGTAYAKNIGTIIKAPVLNQFPELPTGCEATSLTMLLNWAGVNVSKEEVAGSLPIGCIPTAKENRLYGDNPHKAFVGNPFTVNGYGVYHEPIADILNKYLPDSALDLTGASFEEILKAIDSGKPVIVWCTIGNVYPKISKTWQDEQGNIIIWKVPEHAVLLVGYDESHVIVNDPYMGQRCRYPLCSFEEHWEMMGKQAVTIN</sequence>
<comment type="caution">
    <text evidence="2">The sequence shown here is derived from an EMBL/GenBank/DDBJ whole genome shotgun (WGS) entry which is preliminary data.</text>
</comment>
<evidence type="ECO:0000313" key="2">
    <source>
        <dbReference type="EMBL" id="KPU45666.1"/>
    </source>
</evidence>
<accession>A0A0P8YEP4</accession>
<dbReference type="PATRIC" id="fig|36849.3.peg.959"/>
<dbReference type="Gene3D" id="3.90.70.10">
    <property type="entry name" value="Cysteine proteinases"/>
    <property type="match status" value="1"/>
</dbReference>
<protein>
    <recommendedName>
        <fullName evidence="1">Peptidase C39-like domain-containing protein</fullName>
    </recommendedName>
</protein>
<dbReference type="AlphaFoldDB" id="A0A0P8YEP4"/>
<dbReference type="InterPro" id="IPR039563">
    <property type="entry name" value="Peptidase_C39_single_dom"/>
</dbReference>
<dbReference type="STRING" id="36849.OXPF_08990"/>
<gene>
    <name evidence="2" type="ORF">OXPF_08990</name>
</gene>
<dbReference type="RefSeq" id="WP_054874002.1">
    <property type="nucleotide sequence ID" value="NZ_LKET01000021.1"/>
</dbReference>
<evidence type="ECO:0000259" key="1">
    <source>
        <dbReference type="Pfam" id="PF13529"/>
    </source>
</evidence>
<reference evidence="2 3" key="1">
    <citation type="submission" date="2015-09" db="EMBL/GenBank/DDBJ databases">
        <title>Genome sequence of Oxobacter pfennigii DSM 3222.</title>
        <authorList>
            <person name="Poehlein A."/>
            <person name="Bengelsdorf F.R."/>
            <person name="Schiel-Bengelsdorf B."/>
            <person name="Duerre P."/>
            <person name="Daniel R."/>
        </authorList>
    </citation>
    <scope>NUCLEOTIDE SEQUENCE [LARGE SCALE GENOMIC DNA]</scope>
    <source>
        <strain evidence="2 3">DSM 3222</strain>
    </source>
</reference>
<keyword evidence="3" id="KW-1185">Reference proteome</keyword>
<dbReference type="OrthoDB" id="1164310at2"/>
<proteinExistence type="predicted"/>
<dbReference type="InterPro" id="IPR038765">
    <property type="entry name" value="Papain-like_cys_pep_sf"/>
</dbReference>
<feature type="domain" description="Peptidase C39-like" evidence="1">
    <location>
        <begin position="53"/>
        <end position="213"/>
    </location>
</feature>
<dbReference type="EMBL" id="LKET01000021">
    <property type="protein sequence ID" value="KPU45666.1"/>
    <property type="molecule type" value="Genomic_DNA"/>
</dbReference>
<dbReference type="PANTHER" id="PTHR37806">
    <property type="entry name" value="LMO0724 PROTEIN"/>
    <property type="match status" value="1"/>
</dbReference>
<organism evidence="2 3">
    <name type="scientific">Oxobacter pfennigii</name>
    <dbReference type="NCBI Taxonomy" id="36849"/>
    <lineage>
        <taxon>Bacteria</taxon>
        <taxon>Bacillati</taxon>
        <taxon>Bacillota</taxon>
        <taxon>Clostridia</taxon>
        <taxon>Eubacteriales</taxon>
        <taxon>Clostridiaceae</taxon>
        <taxon>Oxobacter</taxon>
    </lineage>
</organism>